<dbReference type="InParanoid" id="A0A0C3PA46"/>
<proteinExistence type="predicted"/>
<dbReference type="EMBL" id="KN831952">
    <property type="protein sequence ID" value="KIO10460.1"/>
    <property type="molecule type" value="Genomic_DNA"/>
</dbReference>
<evidence type="ECO:0000313" key="2">
    <source>
        <dbReference type="Proteomes" id="UP000054217"/>
    </source>
</evidence>
<name>A0A0C3PA46_PISTI</name>
<sequence length="72" mass="8053">MSPVLTHFCSSPSIRRNQISYNINISAKLASHIVNSSDATATVLIVHNDEKETSCLETEMRASRHKPQRQDS</sequence>
<dbReference type="Proteomes" id="UP000054217">
    <property type="component" value="Unassembled WGS sequence"/>
</dbReference>
<organism evidence="1 2">
    <name type="scientific">Pisolithus tinctorius Marx 270</name>
    <dbReference type="NCBI Taxonomy" id="870435"/>
    <lineage>
        <taxon>Eukaryota</taxon>
        <taxon>Fungi</taxon>
        <taxon>Dikarya</taxon>
        <taxon>Basidiomycota</taxon>
        <taxon>Agaricomycotina</taxon>
        <taxon>Agaricomycetes</taxon>
        <taxon>Agaricomycetidae</taxon>
        <taxon>Boletales</taxon>
        <taxon>Sclerodermatineae</taxon>
        <taxon>Pisolithaceae</taxon>
        <taxon>Pisolithus</taxon>
    </lineage>
</organism>
<accession>A0A0C3PA46</accession>
<protein>
    <submittedName>
        <fullName evidence="1">Uncharacterized protein</fullName>
    </submittedName>
</protein>
<dbReference type="HOGENOM" id="CLU_2723246_0_0_1"/>
<keyword evidence="2" id="KW-1185">Reference proteome</keyword>
<reference evidence="2" key="2">
    <citation type="submission" date="2015-01" db="EMBL/GenBank/DDBJ databases">
        <title>Evolutionary Origins and Diversification of the Mycorrhizal Mutualists.</title>
        <authorList>
            <consortium name="DOE Joint Genome Institute"/>
            <consortium name="Mycorrhizal Genomics Consortium"/>
            <person name="Kohler A."/>
            <person name="Kuo A."/>
            <person name="Nagy L.G."/>
            <person name="Floudas D."/>
            <person name="Copeland A."/>
            <person name="Barry K.W."/>
            <person name="Cichocki N."/>
            <person name="Veneault-Fourrey C."/>
            <person name="LaButti K."/>
            <person name="Lindquist E.A."/>
            <person name="Lipzen A."/>
            <person name="Lundell T."/>
            <person name="Morin E."/>
            <person name="Murat C."/>
            <person name="Riley R."/>
            <person name="Ohm R."/>
            <person name="Sun H."/>
            <person name="Tunlid A."/>
            <person name="Henrissat B."/>
            <person name="Grigoriev I.V."/>
            <person name="Hibbett D.S."/>
            <person name="Martin F."/>
        </authorList>
    </citation>
    <scope>NUCLEOTIDE SEQUENCE [LARGE SCALE GENOMIC DNA]</scope>
    <source>
        <strain evidence="2">Marx 270</strain>
    </source>
</reference>
<gene>
    <name evidence="1" type="ORF">M404DRAFT_995652</name>
</gene>
<dbReference type="AlphaFoldDB" id="A0A0C3PA46"/>
<reference evidence="1 2" key="1">
    <citation type="submission" date="2014-04" db="EMBL/GenBank/DDBJ databases">
        <authorList>
            <consortium name="DOE Joint Genome Institute"/>
            <person name="Kuo A."/>
            <person name="Kohler A."/>
            <person name="Costa M.D."/>
            <person name="Nagy L.G."/>
            <person name="Floudas D."/>
            <person name="Copeland A."/>
            <person name="Barry K.W."/>
            <person name="Cichocki N."/>
            <person name="Veneault-Fourrey C."/>
            <person name="LaButti K."/>
            <person name="Lindquist E.A."/>
            <person name="Lipzen A."/>
            <person name="Lundell T."/>
            <person name="Morin E."/>
            <person name="Murat C."/>
            <person name="Sun H."/>
            <person name="Tunlid A."/>
            <person name="Henrissat B."/>
            <person name="Grigoriev I.V."/>
            <person name="Hibbett D.S."/>
            <person name="Martin F."/>
            <person name="Nordberg H.P."/>
            <person name="Cantor M.N."/>
            <person name="Hua S.X."/>
        </authorList>
    </citation>
    <scope>NUCLEOTIDE SEQUENCE [LARGE SCALE GENOMIC DNA]</scope>
    <source>
        <strain evidence="1 2">Marx 270</strain>
    </source>
</reference>
<evidence type="ECO:0000313" key="1">
    <source>
        <dbReference type="EMBL" id="KIO10460.1"/>
    </source>
</evidence>